<name>A0ABX6YJK5_9MICO</name>
<dbReference type="InterPro" id="IPR024078">
    <property type="entry name" value="LmbE-like_dom_sf"/>
</dbReference>
<reference evidence="2 3" key="1">
    <citation type="submission" date="2020-12" db="EMBL/GenBank/DDBJ databases">
        <title>Microbacterium sp. HY060.</title>
        <authorList>
            <person name="Zhou J."/>
        </authorList>
    </citation>
    <scope>NUCLEOTIDE SEQUENCE [LARGE SCALE GENOMIC DNA]</scope>
    <source>
        <strain evidence="2 3">HY60</strain>
    </source>
</reference>
<sequence>MDGDSDLTPLPDGWQRALVIMAHPDDPEYGVGAAVATWTAAGKDVRYVLGTRGEAGIAGMQPDESARVREAEQRRAIAHVGVSELEFLDHRDGTIEYSSILRRDIAETIRRHRPEFVVTMNFHETWFPGAWNSADHRAFGLAVMDAVSDAANEWIFPDLSDDGFEPWAGVHHVAVNSPTGTHAVEVSDGVDAAIASLVEHAQYLAALSGDPILDQATRQVLSVTGGPDASKRYVRFDLYNM</sequence>
<evidence type="ECO:0000313" key="2">
    <source>
        <dbReference type="EMBL" id="QPZ38779.1"/>
    </source>
</evidence>
<dbReference type="Gene3D" id="3.40.50.10320">
    <property type="entry name" value="LmbE-like"/>
    <property type="match status" value="1"/>
</dbReference>
<dbReference type="PANTHER" id="PTHR12993:SF28">
    <property type="entry name" value="LMBE FAMILY PROTEIN"/>
    <property type="match status" value="1"/>
</dbReference>
<protein>
    <submittedName>
        <fullName evidence="2">PIG-L family deacetylase</fullName>
    </submittedName>
</protein>
<dbReference type="RefSeq" id="WP_166985560.1">
    <property type="nucleotide sequence ID" value="NZ_CP061169.1"/>
</dbReference>
<proteinExistence type="predicted"/>
<dbReference type="InterPro" id="IPR003737">
    <property type="entry name" value="GlcNAc_PI_deacetylase-related"/>
</dbReference>
<keyword evidence="3" id="KW-1185">Reference proteome</keyword>
<accession>A0ABX6YJK5</accession>
<evidence type="ECO:0000256" key="1">
    <source>
        <dbReference type="ARBA" id="ARBA00022833"/>
    </source>
</evidence>
<keyword evidence="1" id="KW-0862">Zinc</keyword>
<dbReference type="PANTHER" id="PTHR12993">
    <property type="entry name" value="N-ACETYLGLUCOSAMINYL-PHOSPHATIDYLINOSITOL DE-N-ACETYLASE-RELATED"/>
    <property type="match status" value="1"/>
</dbReference>
<dbReference type="Proteomes" id="UP000662814">
    <property type="component" value="Chromosome"/>
</dbReference>
<dbReference type="EMBL" id="CP061169">
    <property type="protein sequence ID" value="QPZ38779.1"/>
    <property type="molecule type" value="Genomic_DNA"/>
</dbReference>
<dbReference type="Pfam" id="PF02585">
    <property type="entry name" value="PIG-L"/>
    <property type="match status" value="1"/>
</dbReference>
<organism evidence="2 3">
    <name type="scientific">Paramicrobacterium chengjingii</name>
    <dbReference type="NCBI Taxonomy" id="2769067"/>
    <lineage>
        <taxon>Bacteria</taxon>
        <taxon>Bacillati</taxon>
        <taxon>Actinomycetota</taxon>
        <taxon>Actinomycetes</taxon>
        <taxon>Micrococcales</taxon>
        <taxon>Microbacteriaceae</taxon>
        <taxon>Paramicrobacterium</taxon>
    </lineage>
</organism>
<gene>
    <name evidence="2" type="ORF">HCR76_01320</name>
</gene>
<evidence type="ECO:0000313" key="3">
    <source>
        <dbReference type="Proteomes" id="UP000662814"/>
    </source>
</evidence>
<dbReference type="SUPFAM" id="SSF102588">
    <property type="entry name" value="LmbE-like"/>
    <property type="match status" value="1"/>
</dbReference>